<name>A0A371IHG0_MUCPR</name>
<dbReference type="Proteomes" id="UP000257109">
    <property type="component" value="Unassembled WGS sequence"/>
</dbReference>
<evidence type="ECO:0000313" key="3">
    <source>
        <dbReference type="Proteomes" id="UP000257109"/>
    </source>
</evidence>
<dbReference type="EMBL" id="QJKJ01000074">
    <property type="protein sequence ID" value="RDY14438.1"/>
    <property type="molecule type" value="Genomic_DNA"/>
</dbReference>
<sequence>MIVKDDREIESGSSIGELGTSSESKSLSDGSHYDGDLLVSKAKRRTKKGKGLSLKGHGQRAEKNFKDISTPALGGLIIRGGLKRTQEEVHQKVDHA</sequence>
<protein>
    <submittedName>
        <fullName evidence="2">Uncharacterized protein</fullName>
    </submittedName>
</protein>
<dbReference type="AlphaFoldDB" id="A0A371IHG0"/>
<keyword evidence="3" id="KW-1185">Reference proteome</keyword>
<feature type="non-terminal residue" evidence="2">
    <location>
        <position position="1"/>
    </location>
</feature>
<evidence type="ECO:0000256" key="1">
    <source>
        <dbReference type="SAM" id="MobiDB-lite"/>
    </source>
</evidence>
<proteinExistence type="predicted"/>
<organism evidence="2 3">
    <name type="scientific">Mucuna pruriens</name>
    <name type="common">Velvet bean</name>
    <name type="synonym">Dolichos pruriens</name>
    <dbReference type="NCBI Taxonomy" id="157652"/>
    <lineage>
        <taxon>Eukaryota</taxon>
        <taxon>Viridiplantae</taxon>
        <taxon>Streptophyta</taxon>
        <taxon>Embryophyta</taxon>
        <taxon>Tracheophyta</taxon>
        <taxon>Spermatophyta</taxon>
        <taxon>Magnoliopsida</taxon>
        <taxon>eudicotyledons</taxon>
        <taxon>Gunneridae</taxon>
        <taxon>Pentapetalae</taxon>
        <taxon>rosids</taxon>
        <taxon>fabids</taxon>
        <taxon>Fabales</taxon>
        <taxon>Fabaceae</taxon>
        <taxon>Papilionoideae</taxon>
        <taxon>50 kb inversion clade</taxon>
        <taxon>NPAAA clade</taxon>
        <taxon>indigoferoid/millettioid clade</taxon>
        <taxon>Phaseoleae</taxon>
        <taxon>Mucuna</taxon>
    </lineage>
</organism>
<feature type="region of interest" description="Disordered" evidence="1">
    <location>
        <begin position="1"/>
        <end position="66"/>
    </location>
</feature>
<evidence type="ECO:0000313" key="2">
    <source>
        <dbReference type="EMBL" id="RDY14438.1"/>
    </source>
</evidence>
<feature type="compositionally biased region" description="Basic residues" evidence="1">
    <location>
        <begin position="41"/>
        <end position="50"/>
    </location>
</feature>
<feature type="compositionally biased region" description="Polar residues" evidence="1">
    <location>
        <begin position="11"/>
        <end position="29"/>
    </location>
</feature>
<comment type="caution">
    <text evidence="2">The sequence shown here is derived from an EMBL/GenBank/DDBJ whole genome shotgun (WGS) entry which is preliminary data.</text>
</comment>
<reference evidence="2" key="1">
    <citation type="submission" date="2018-05" db="EMBL/GenBank/DDBJ databases">
        <title>Draft genome of Mucuna pruriens seed.</title>
        <authorList>
            <person name="Nnadi N.E."/>
            <person name="Vos R."/>
            <person name="Hasami M.H."/>
            <person name="Devisetty U.K."/>
            <person name="Aguiy J.C."/>
        </authorList>
    </citation>
    <scope>NUCLEOTIDE SEQUENCE [LARGE SCALE GENOMIC DNA]</scope>
    <source>
        <strain evidence="2">JCA_2017</strain>
    </source>
</reference>
<gene>
    <name evidence="2" type="ORF">CR513_00481</name>
</gene>
<feature type="compositionally biased region" description="Basic and acidic residues" evidence="1">
    <location>
        <begin position="1"/>
        <end position="10"/>
    </location>
</feature>
<accession>A0A371IHG0</accession>